<keyword evidence="2" id="KW-1185">Reference proteome</keyword>
<keyword evidence="1" id="KW-0378">Hydrolase</keyword>
<dbReference type="RefSeq" id="WP_217681240.1">
    <property type="nucleotide sequence ID" value="NZ_JAHRGL010000018.1"/>
</dbReference>
<dbReference type="PANTHER" id="PTHR34408:SF1">
    <property type="entry name" value="GLYCOSYL HYDROLASE FAMILY 19 DOMAIN-CONTAINING PROTEIN HI_1415"/>
    <property type="match status" value="1"/>
</dbReference>
<dbReference type="Proteomes" id="UP000813068">
    <property type="component" value="Unassembled WGS sequence"/>
</dbReference>
<sequence length="178" mass="19608">MLGGQIHACCAPYRAQVGHESGHLRRLAENLNHSAEGLTNTRPSRFRGHGGRPNELAGRIARRPRDIANVVYADRMGNGPTASDDGWLYRGRGLIQLTGRDNYRDCAKGIGQPLEDCPDMLAIPEWTTLSAALYWSRHELNELADAGRFEAITRKVNGGTHGQAERLALWKAGREVLA</sequence>
<comment type="caution">
    <text evidence="1">The sequence shown here is derived from an EMBL/GenBank/DDBJ whole genome shotgun (WGS) entry which is preliminary data.</text>
</comment>
<dbReference type="GO" id="GO:0016787">
    <property type="term" value="F:hydrolase activity"/>
    <property type="evidence" value="ECO:0007669"/>
    <property type="project" value="UniProtKB-KW"/>
</dbReference>
<name>A0ABS6MVB6_9GAMM</name>
<dbReference type="PANTHER" id="PTHR34408">
    <property type="entry name" value="FAMILY PROTEIN, PUTATIVE-RELATED"/>
    <property type="match status" value="1"/>
</dbReference>
<proteinExistence type="predicted"/>
<accession>A0ABS6MVB6</accession>
<dbReference type="EMBL" id="JAHRGL010000018">
    <property type="protein sequence ID" value="MBV2132741.1"/>
    <property type="molecule type" value="Genomic_DNA"/>
</dbReference>
<evidence type="ECO:0000313" key="2">
    <source>
        <dbReference type="Proteomes" id="UP000813068"/>
    </source>
</evidence>
<organism evidence="1 2">
    <name type="scientific">Geopseudomonas aromaticivorans</name>
    <dbReference type="NCBI Taxonomy" id="2849492"/>
    <lineage>
        <taxon>Bacteria</taxon>
        <taxon>Pseudomonadati</taxon>
        <taxon>Pseudomonadota</taxon>
        <taxon>Gammaproteobacteria</taxon>
        <taxon>Pseudomonadales</taxon>
        <taxon>Pseudomonadaceae</taxon>
        <taxon>Geopseudomonas</taxon>
    </lineage>
</organism>
<evidence type="ECO:0000313" key="1">
    <source>
        <dbReference type="EMBL" id="MBV2132741.1"/>
    </source>
</evidence>
<protein>
    <submittedName>
        <fullName evidence="1">Glycoside hydrolase family 19 protein</fullName>
    </submittedName>
</protein>
<reference evidence="1 2" key="1">
    <citation type="submission" date="2021-06" db="EMBL/GenBank/DDBJ databases">
        <title>Differences between aerobic and microaerobic xylene degrading microbial communities.</title>
        <authorList>
            <person name="Banerjee S."/>
            <person name="Tancsics A."/>
        </authorList>
    </citation>
    <scope>NUCLEOTIDE SEQUENCE [LARGE SCALE GENOMIC DNA]</scope>
    <source>
        <strain evidence="1 2">MAP12</strain>
    </source>
</reference>
<dbReference type="InterPro" id="IPR052354">
    <property type="entry name" value="Cell_Wall_Dynamics_Protein"/>
</dbReference>
<gene>
    <name evidence="1" type="ORF">KRX52_07990</name>
</gene>